<protein>
    <submittedName>
        <fullName evidence="2">Uncharacterized protein</fullName>
    </submittedName>
</protein>
<feature type="non-terminal residue" evidence="2">
    <location>
        <position position="71"/>
    </location>
</feature>
<gene>
    <name evidence="2" type="ORF">P7K49_005507</name>
</gene>
<sequence>MATCALAVLWGRLLRRKAVGRLARQCCGAGCCGGRLSAGWHGSAVGQAAAEEGCRQAGTAVLWGRLLRRKA</sequence>
<keyword evidence="1" id="KW-0732">Signal</keyword>
<accession>A0ABQ9VZU2</accession>
<proteinExistence type="predicted"/>
<evidence type="ECO:0000313" key="3">
    <source>
        <dbReference type="Proteomes" id="UP001266305"/>
    </source>
</evidence>
<comment type="caution">
    <text evidence="2">The sequence shown here is derived from an EMBL/GenBank/DDBJ whole genome shotgun (WGS) entry which is preliminary data.</text>
</comment>
<feature type="signal peptide" evidence="1">
    <location>
        <begin position="1"/>
        <end position="20"/>
    </location>
</feature>
<dbReference type="Proteomes" id="UP001266305">
    <property type="component" value="Unassembled WGS sequence"/>
</dbReference>
<name>A0ABQ9VZU2_SAGOE</name>
<evidence type="ECO:0000313" key="2">
    <source>
        <dbReference type="EMBL" id="KAK2114882.1"/>
    </source>
</evidence>
<evidence type="ECO:0000256" key="1">
    <source>
        <dbReference type="SAM" id="SignalP"/>
    </source>
</evidence>
<reference evidence="2 3" key="1">
    <citation type="submission" date="2023-05" db="EMBL/GenBank/DDBJ databases">
        <title>B98-5 Cell Line De Novo Hybrid Assembly: An Optical Mapping Approach.</title>
        <authorList>
            <person name="Kananen K."/>
            <person name="Auerbach J.A."/>
            <person name="Kautto E."/>
            <person name="Blachly J.S."/>
        </authorList>
    </citation>
    <scope>NUCLEOTIDE SEQUENCE [LARGE SCALE GENOMIC DNA]</scope>
    <source>
        <strain evidence="2">B95-8</strain>
        <tissue evidence="2">Cell line</tissue>
    </source>
</reference>
<feature type="chain" id="PRO_5047246136" evidence="1">
    <location>
        <begin position="21"/>
        <end position="71"/>
    </location>
</feature>
<dbReference type="EMBL" id="JASSZA010000003">
    <property type="protein sequence ID" value="KAK2114882.1"/>
    <property type="molecule type" value="Genomic_DNA"/>
</dbReference>
<keyword evidence="3" id="KW-1185">Reference proteome</keyword>
<organism evidence="2 3">
    <name type="scientific">Saguinus oedipus</name>
    <name type="common">Cotton-top tamarin</name>
    <name type="synonym">Oedipomidas oedipus</name>
    <dbReference type="NCBI Taxonomy" id="9490"/>
    <lineage>
        <taxon>Eukaryota</taxon>
        <taxon>Metazoa</taxon>
        <taxon>Chordata</taxon>
        <taxon>Craniata</taxon>
        <taxon>Vertebrata</taxon>
        <taxon>Euteleostomi</taxon>
        <taxon>Mammalia</taxon>
        <taxon>Eutheria</taxon>
        <taxon>Euarchontoglires</taxon>
        <taxon>Primates</taxon>
        <taxon>Haplorrhini</taxon>
        <taxon>Platyrrhini</taxon>
        <taxon>Cebidae</taxon>
        <taxon>Callitrichinae</taxon>
        <taxon>Saguinus</taxon>
    </lineage>
</organism>